<evidence type="ECO:0000256" key="5">
    <source>
        <dbReference type="ARBA" id="ARBA00022989"/>
    </source>
</evidence>
<feature type="transmembrane region" description="Helical" evidence="9">
    <location>
        <begin position="59"/>
        <end position="80"/>
    </location>
</feature>
<gene>
    <name evidence="10" type="ORF">MELIAE_LOCUS5709</name>
</gene>
<evidence type="ECO:0000256" key="1">
    <source>
        <dbReference type="ARBA" id="ARBA00004141"/>
    </source>
</evidence>
<dbReference type="Pfam" id="PF02949">
    <property type="entry name" value="7tm_6"/>
    <property type="match status" value="1"/>
</dbReference>
<feature type="transmembrane region" description="Helical" evidence="9">
    <location>
        <begin position="112"/>
        <end position="141"/>
    </location>
</feature>
<proteinExistence type="predicted"/>
<dbReference type="AlphaFoldDB" id="A0A9P0B391"/>
<keyword evidence="4" id="KW-0552">Olfaction</keyword>
<keyword evidence="5 9" id="KW-1133">Transmembrane helix</keyword>
<evidence type="ECO:0000256" key="9">
    <source>
        <dbReference type="SAM" id="Phobius"/>
    </source>
</evidence>
<reference evidence="10" key="1">
    <citation type="submission" date="2021-12" db="EMBL/GenBank/DDBJ databases">
        <authorList>
            <person name="King R."/>
        </authorList>
    </citation>
    <scope>NUCLEOTIDE SEQUENCE</scope>
</reference>
<dbReference type="InterPro" id="IPR004117">
    <property type="entry name" value="7tm6_olfct_rcpt"/>
</dbReference>
<evidence type="ECO:0000313" key="10">
    <source>
        <dbReference type="EMBL" id="CAH0553805.1"/>
    </source>
</evidence>
<evidence type="ECO:0000256" key="7">
    <source>
        <dbReference type="ARBA" id="ARBA00023170"/>
    </source>
</evidence>
<dbReference type="Proteomes" id="UP001154078">
    <property type="component" value="Chromosome 3"/>
</dbReference>
<organism evidence="10 11">
    <name type="scientific">Brassicogethes aeneus</name>
    <name type="common">Rape pollen beetle</name>
    <name type="synonym">Meligethes aeneus</name>
    <dbReference type="NCBI Taxonomy" id="1431903"/>
    <lineage>
        <taxon>Eukaryota</taxon>
        <taxon>Metazoa</taxon>
        <taxon>Ecdysozoa</taxon>
        <taxon>Arthropoda</taxon>
        <taxon>Hexapoda</taxon>
        <taxon>Insecta</taxon>
        <taxon>Pterygota</taxon>
        <taxon>Neoptera</taxon>
        <taxon>Endopterygota</taxon>
        <taxon>Coleoptera</taxon>
        <taxon>Polyphaga</taxon>
        <taxon>Cucujiformia</taxon>
        <taxon>Nitidulidae</taxon>
        <taxon>Meligethinae</taxon>
        <taxon>Brassicogethes</taxon>
    </lineage>
</organism>
<keyword evidence="6 9" id="KW-0472">Membrane</keyword>
<dbReference type="GO" id="GO:0005886">
    <property type="term" value="C:plasma membrane"/>
    <property type="evidence" value="ECO:0007669"/>
    <property type="project" value="TreeGrafter"/>
</dbReference>
<protein>
    <submittedName>
        <fullName evidence="10">Uncharacterized protein</fullName>
    </submittedName>
</protein>
<name>A0A9P0B391_BRAAE</name>
<comment type="subcellular location">
    <subcellularLocation>
        <location evidence="1">Membrane</location>
        <topology evidence="1">Multi-pass membrane protein</topology>
    </subcellularLocation>
</comment>
<evidence type="ECO:0000313" key="11">
    <source>
        <dbReference type="Proteomes" id="UP001154078"/>
    </source>
</evidence>
<feature type="transmembrane region" description="Helical" evidence="9">
    <location>
        <begin position="199"/>
        <end position="223"/>
    </location>
</feature>
<sequence>MELQVQIPPCVIRVLVVISPEIKNLLEEIERKENSFLGAEDEAVQTTYRKYASHAHKAIVFYVGVSLLGVSLYFMTPFLLEDLNSKTNETIEEHHFIVSSWFPFDQNRYYTLAYLIQFFGISYGFSYICNTVTLYFCMFIFTTTELKIMQHVLKNFSSYARRYERIFNLSYEDAQRALVRNIIIEHARLIKFVEVVNKLIKFTMLADFLVSSLQMAFLAVQMLDDEIPFLLRCESFSFLIVCTIQLFLTYWHAHLVFIESQNIAQAAFESEWTTYELDVKKSLIILIHRAQIPLCFFVGPIYKMKIDTLIVVTN</sequence>
<dbReference type="GO" id="GO:0007165">
    <property type="term" value="P:signal transduction"/>
    <property type="evidence" value="ECO:0007669"/>
    <property type="project" value="UniProtKB-KW"/>
</dbReference>
<accession>A0A9P0B391</accession>
<dbReference type="OrthoDB" id="6744908at2759"/>
<evidence type="ECO:0000256" key="4">
    <source>
        <dbReference type="ARBA" id="ARBA00022725"/>
    </source>
</evidence>
<evidence type="ECO:0000256" key="3">
    <source>
        <dbReference type="ARBA" id="ARBA00022692"/>
    </source>
</evidence>
<dbReference type="GO" id="GO:0004984">
    <property type="term" value="F:olfactory receptor activity"/>
    <property type="evidence" value="ECO:0007669"/>
    <property type="project" value="InterPro"/>
</dbReference>
<dbReference type="EMBL" id="OV121134">
    <property type="protein sequence ID" value="CAH0553805.1"/>
    <property type="molecule type" value="Genomic_DNA"/>
</dbReference>
<keyword evidence="7" id="KW-0675">Receptor</keyword>
<keyword evidence="2" id="KW-0716">Sensory transduction</keyword>
<dbReference type="PANTHER" id="PTHR21137">
    <property type="entry name" value="ODORANT RECEPTOR"/>
    <property type="match status" value="1"/>
</dbReference>
<evidence type="ECO:0000256" key="6">
    <source>
        <dbReference type="ARBA" id="ARBA00023136"/>
    </source>
</evidence>
<keyword evidence="11" id="KW-1185">Reference proteome</keyword>
<evidence type="ECO:0000256" key="8">
    <source>
        <dbReference type="ARBA" id="ARBA00023224"/>
    </source>
</evidence>
<feature type="transmembrane region" description="Helical" evidence="9">
    <location>
        <begin position="229"/>
        <end position="251"/>
    </location>
</feature>
<keyword evidence="3 9" id="KW-0812">Transmembrane</keyword>
<dbReference type="GO" id="GO:0005549">
    <property type="term" value="F:odorant binding"/>
    <property type="evidence" value="ECO:0007669"/>
    <property type="project" value="InterPro"/>
</dbReference>
<dbReference type="PANTHER" id="PTHR21137:SF40">
    <property type="entry name" value="ODORANT RECEPTOR 56A"/>
    <property type="match status" value="1"/>
</dbReference>
<keyword evidence="8" id="KW-0807">Transducer</keyword>
<evidence type="ECO:0000256" key="2">
    <source>
        <dbReference type="ARBA" id="ARBA00022606"/>
    </source>
</evidence>